<name>A0A5J4NLQ6_9TREM</name>
<dbReference type="AlphaFoldDB" id="A0A5J4NLQ6"/>
<accession>A0A5J4NLQ6</accession>
<feature type="region of interest" description="Disordered" evidence="1">
    <location>
        <begin position="1"/>
        <end position="101"/>
    </location>
</feature>
<feature type="compositionally biased region" description="Polar residues" evidence="1">
    <location>
        <begin position="155"/>
        <end position="165"/>
    </location>
</feature>
<dbReference type="Proteomes" id="UP000324629">
    <property type="component" value="Unassembled WGS sequence"/>
</dbReference>
<gene>
    <name evidence="2" type="ORF">DEA37_0002670</name>
</gene>
<dbReference type="EMBL" id="QNGE01001959">
    <property type="protein sequence ID" value="KAA3676483.1"/>
    <property type="molecule type" value="Genomic_DNA"/>
</dbReference>
<sequence>TTMDAADCSPLYQVGESSPRPATSKYRKKRMAPPPPPPLPPLLPTVLDVVHPTSPHSTSVFATISGDTSREHAPPSDLRIRKKPSSSWSTNELSPRGVYFSSRPVSNSFGRSKSIDRFQMNSVDSDHTLSNPVGDRCVSESLLVASSLSLHTLPKNESTMDSSDSLPIPQASDGLGERHSDRSVTLIGEQSNADVVSLDNRSSICRSELPSLVEHARGPNVEKSSSESLPLPHLSVESSIHESKFIDAQNTACTLM</sequence>
<comment type="caution">
    <text evidence="2">The sequence shown here is derived from an EMBL/GenBank/DDBJ whole genome shotgun (WGS) entry which is preliminary data.</text>
</comment>
<feature type="compositionally biased region" description="Pro residues" evidence="1">
    <location>
        <begin position="32"/>
        <end position="43"/>
    </location>
</feature>
<evidence type="ECO:0000313" key="2">
    <source>
        <dbReference type="EMBL" id="KAA3676483.1"/>
    </source>
</evidence>
<evidence type="ECO:0000256" key="1">
    <source>
        <dbReference type="SAM" id="MobiDB-lite"/>
    </source>
</evidence>
<proteinExistence type="predicted"/>
<feature type="compositionally biased region" description="Polar residues" evidence="1">
    <location>
        <begin position="54"/>
        <end position="67"/>
    </location>
</feature>
<feature type="non-terminal residue" evidence="2">
    <location>
        <position position="1"/>
    </location>
</feature>
<organism evidence="2 3">
    <name type="scientific">Paragonimus westermani</name>
    <dbReference type="NCBI Taxonomy" id="34504"/>
    <lineage>
        <taxon>Eukaryota</taxon>
        <taxon>Metazoa</taxon>
        <taxon>Spiralia</taxon>
        <taxon>Lophotrochozoa</taxon>
        <taxon>Platyhelminthes</taxon>
        <taxon>Trematoda</taxon>
        <taxon>Digenea</taxon>
        <taxon>Plagiorchiida</taxon>
        <taxon>Troglotremata</taxon>
        <taxon>Troglotrematidae</taxon>
        <taxon>Paragonimus</taxon>
    </lineage>
</organism>
<reference evidence="2 3" key="1">
    <citation type="journal article" date="2019" name="Gigascience">
        <title>Whole-genome sequence of the oriental lung fluke Paragonimus westermani.</title>
        <authorList>
            <person name="Oey H."/>
            <person name="Zakrzewski M."/>
            <person name="Narain K."/>
            <person name="Devi K.R."/>
            <person name="Agatsuma T."/>
            <person name="Nawaratna S."/>
            <person name="Gobert G.N."/>
            <person name="Jones M.K."/>
            <person name="Ragan M.A."/>
            <person name="McManus D.P."/>
            <person name="Krause L."/>
        </authorList>
    </citation>
    <scope>NUCLEOTIDE SEQUENCE [LARGE SCALE GENOMIC DNA]</scope>
    <source>
        <strain evidence="2 3">IND2009</strain>
    </source>
</reference>
<keyword evidence="3" id="KW-1185">Reference proteome</keyword>
<feature type="region of interest" description="Disordered" evidence="1">
    <location>
        <begin position="154"/>
        <end position="179"/>
    </location>
</feature>
<evidence type="ECO:0000313" key="3">
    <source>
        <dbReference type="Proteomes" id="UP000324629"/>
    </source>
</evidence>
<protein>
    <submittedName>
        <fullName evidence="2">Uncharacterized protein</fullName>
    </submittedName>
</protein>